<name>A0A7S1ZHK8_9STRA</name>
<dbReference type="InterPro" id="IPR043154">
    <property type="entry name" value="Sec-1-like_dom1"/>
</dbReference>
<proteinExistence type="inferred from homology"/>
<dbReference type="PANTHER" id="PTHR11679">
    <property type="entry name" value="VESICLE PROTEIN SORTING-ASSOCIATED"/>
    <property type="match status" value="1"/>
</dbReference>
<evidence type="ECO:0000313" key="2">
    <source>
        <dbReference type="EMBL" id="CAD9338772.1"/>
    </source>
</evidence>
<dbReference type="SUPFAM" id="SSF56815">
    <property type="entry name" value="Sec1/munc18-like (SM) proteins"/>
    <property type="match status" value="1"/>
</dbReference>
<protein>
    <recommendedName>
        <fullName evidence="3">Sec1 family domain-containing protein 1</fullName>
    </recommendedName>
</protein>
<dbReference type="InterPro" id="IPR043127">
    <property type="entry name" value="Sec-1-like_dom3a"/>
</dbReference>
<evidence type="ECO:0000256" key="1">
    <source>
        <dbReference type="ARBA" id="ARBA00009884"/>
    </source>
</evidence>
<dbReference type="AlphaFoldDB" id="A0A7S1ZHK8"/>
<dbReference type="InterPro" id="IPR036045">
    <property type="entry name" value="Sec1-like_sf"/>
</dbReference>
<organism evidence="2">
    <name type="scientific">Ditylum brightwellii</name>
    <dbReference type="NCBI Taxonomy" id="49249"/>
    <lineage>
        <taxon>Eukaryota</taxon>
        <taxon>Sar</taxon>
        <taxon>Stramenopiles</taxon>
        <taxon>Ochrophyta</taxon>
        <taxon>Bacillariophyta</taxon>
        <taxon>Mediophyceae</taxon>
        <taxon>Lithodesmiophycidae</taxon>
        <taxon>Lithodesmiales</taxon>
        <taxon>Lithodesmiaceae</taxon>
        <taxon>Ditylum</taxon>
    </lineage>
</organism>
<dbReference type="EMBL" id="HBGN01024148">
    <property type="protein sequence ID" value="CAD9338772.1"/>
    <property type="molecule type" value="Transcribed_RNA"/>
</dbReference>
<dbReference type="PIRSF" id="PIRSF005715">
    <property type="entry name" value="VPS45_Sec1"/>
    <property type="match status" value="1"/>
</dbReference>
<reference evidence="2" key="1">
    <citation type="submission" date="2021-01" db="EMBL/GenBank/DDBJ databases">
        <authorList>
            <person name="Corre E."/>
            <person name="Pelletier E."/>
            <person name="Niang G."/>
            <person name="Scheremetjew M."/>
            <person name="Finn R."/>
            <person name="Kale V."/>
            <person name="Holt S."/>
            <person name="Cochrane G."/>
            <person name="Meng A."/>
            <person name="Brown T."/>
            <person name="Cohen L."/>
        </authorList>
    </citation>
    <scope>NUCLEOTIDE SEQUENCE</scope>
    <source>
        <strain evidence="2">Pop2</strain>
    </source>
</reference>
<gene>
    <name evidence="2" type="ORF">DBRI1063_LOCUS15437</name>
</gene>
<accession>A0A7S1ZHK8</accession>
<dbReference type="InterPro" id="IPR001619">
    <property type="entry name" value="Sec1-like"/>
</dbReference>
<dbReference type="Pfam" id="PF00995">
    <property type="entry name" value="Sec1"/>
    <property type="match status" value="1"/>
</dbReference>
<comment type="similarity">
    <text evidence="1">Belongs to the STXBP/unc-18/SEC1 family.</text>
</comment>
<dbReference type="GO" id="GO:0016192">
    <property type="term" value="P:vesicle-mediated transport"/>
    <property type="evidence" value="ECO:0007669"/>
    <property type="project" value="InterPro"/>
</dbReference>
<evidence type="ECO:0008006" key="3">
    <source>
        <dbReference type="Google" id="ProtNLM"/>
    </source>
</evidence>
<dbReference type="Gene3D" id="3.90.830.10">
    <property type="entry name" value="Syntaxin Binding Protein 1, Chain A, domain 2"/>
    <property type="match status" value="1"/>
</dbReference>
<dbReference type="Gene3D" id="3.40.50.1910">
    <property type="match status" value="1"/>
</dbReference>
<dbReference type="InterPro" id="IPR027482">
    <property type="entry name" value="Sec1-like_dom2"/>
</dbReference>
<dbReference type="Gene3D" id="1.25.40.60">
    <property type="match status" value="1"/>
</dbReference>
<dbReference type="Gene3D" id="3.40.50.2060">
    <property type="match status" value="1"/>
</dbReference>
<sequence length="672" mass="73662">MTSSLKTSQLHAVSRMLNLNEDVITSSTTQASTGIGGNDLPPAGTPQNQWKILVYDAPCRSVISPLLSVSQLRRRGVTLHLLIQSDREPIPDVPAVYFVEPTRANLTQIASDVAKGLYASYHLNFVTRLDRSLMEEFARLVVQSGSISRIASLHDQYLDYVCLEKRLFTLNKRDSYVLYNGSGVTESVIEDAMNDIAYGLFSVVATMGCVPVIRCPKGGAPEMVARKLNKMISDHPTLLRGRGASGSAMQSHHRPLLVIMDRNSDLITPIQHTSTYQALIDDVLNHNANRIEFVVEVEENGRKKNVTKRFDLEADDDPFYSSHKFNPFPEAIESNGAELTEVTNRQSEIQAKTGASGNDGVDPMESAANELATAVDSLPALLDRKKKLEVHTSILQAVMNEVAARDVPQFYELESSLATGNYGKDLTKAKRDVLELVTDPAKGNVQDKVRLVIVYCLATTAPTADIDEVAGSMKNALETKGSAVTTGAQHGTLSIDDKKKLEHGMRAIDYLKKLRSMQMIPNMSDAMQDASGMTSGGGAGDPDMLSAFMARATNQATGLLAKATERVGTMLGKVHKHRVTRVVENLCEMKPNSEDEEYLYLDPKVKGDVDVSVLRNMTRAPVRDVIAFMIGGGCYAEYQNLQMISDERRVISYGSTELIDPCVFLNQLGKLA</sequence>